<reference evidence="1" key="1">
    <citation type="journal article" date="2014" name="Front. Microbiol.">
        <title>High frequency of phylogenetically diverse reductive dehalogenase-homologous genes in deep subseafloor sedimentary metagenomes.</title>
        <authorList>
            <person name="Kawai M."/>
            <person name="Futagami T."/>
            <person name="Toyoda A."/>
            <person name="Takaki Y."/>
            <person name="Nishi S."/>
            <person name="Hori S."/>
            <person name="Arai W."/>
            <person name="Tsubouchi T."/>
            <person name="Morono Y."/>
            <person name="Uchiyama I."/>
            <person name="Ito T."/>
            <person name="Fujiyama A."/>
            <person name="Inagaki F."/>
            <person name="Takami H."/>
        </authorList>
    </citation>
    <scope>NUCLEOTIDE SEQUENCE</scope>
    <source>
        <strain evidence="1">Expedition CK06-06</strain>
    </source>
</reference>
<protein>
    <recommendedName>
        <fullName evidence="2">DUF1579 domain-containing protein</fullName>
    </recommendedName>
</protein>
<comment type="caution">
    <text evidence="1">The sequence shown here is derived from an EMBL/GenBank/DDBJ whole genome shotgun (WGS) entry which is preliminary data.</text>
</comment>
<evidence type="ECO:0008006" key="2">
    <source>
        <dbReference type="Google" id="ProtNLM"/>
    </source>
</evidence>
<dbReference type="InterPro" id="IPR011473">
    <property type="entry name" value="DUF1579"/>
</dbReference>
<dbReference type="AlphaFoldDB" id="X1AAX1"/>
<accession>X1AAX1</accession>
<name>X1AAX1_9ZZZZ</name>
<gene>
    <name evidence="1" type="ORF">S01H4_16836</name>
</gene>
<sequence length="153" mass="17596">MAELEQIRQMEGSWQAKTSLQVMPGEPVRDSHSRLRVKPAIKDKFVQINYDWEDEGQPQEGLLLVGYDKARELATAVWWDSWHMGEQYMSFQGSIDESGSIFLRGTYPAPTGPDWGWRIVLRPDGDTLKLRMYNSTPDGQELWAVKADYSRAD</sequence>
<dbReference type="Pfam" id="PF07617">
    <property type="entry name" value="DUF1579"/>
    <property type="match status" value="1"/>
</dbReference>
<evidence type="ECO:0000313" key="1">
    <source>
        <dbReference type="EMBL" id="GAG57281.1"/>
    </source>
</evidence>
<proteinExistence type="predicted"/>
<dbReference type="EMBL" id="BART01007397">
    <property type="protein sequence ID" value="GAG57281.1"/>
    <property type="molecule type" value="Genomic_DNA"/>
</dbReference>
<organism evidence="1">
    <name type="scientific">marine sediment metagenome</name>
    <dbReference type="NCBI Taxonomy" id="412755"/>
    <lineage>
        <taxon>unclassified sequences</taxon>
        <taxon>metagenomes</taxon>
        <taxon>ecological metagenomes</taxon>
    </lineage>
</organism>